<evidence type="ECO:0000313" key="3">
    <source>
        <dbReference type="EMBL" id="ACZ21169.1"/>
    </source>
</evidence>
<keyword evidence="1" id="KW-0472">Membrane</keyword>
<accession>D1BE91</accession>
<keyword evidence="1" id="KW-1133">Transmembrane helix</keyword>
<reference evidence="3 4" key="1">
    <citation type="journal article" date="2009" name="Stand. Genomic Sci.">
        <title>Complete genome sequence of Sanguibacter keddieii type strain (ST-74).</title>
        <authorList>
            <person name="Ivanova N."/>
            <person name="Sikorski J."/>
            <person name="Sims D."/>
            <person name="Brettin T."/>
            <person name="Detter J.C."/>
            <person name="Han C."/>
            <person name="Lapidus A."/>
            <person name="Copeland A."/>
            <person name="Glavina Del Rio T."/>
            <person name="Nolan M."/>
            <person name="Chen F."/>
            <person name="Lucas S."/>
            <person name="Tice H."/>
            <person name="Cheng J.F."/>
            <person name="Bruce D."/>
            <person name="Goodwin L."/>
            <person name="Pitluck S."/>
            <person name="Pati A."/>
            <person name="Mavromatis K."/>
            <person name="Chen A."/>
            <person name="Palaniappan K."/>
            <person name="D'haeseleer P."/>
            <person name="Chain P."/>
            <person name="Bristow J."/>
            <person name="Eisen J.A."/>
            <person name="Markowitz V."/>
            <person name="Hugenholtz P."/>
            <person name="Goker M."/>
            <person name="Pukall R."/>
            <person name="Klenk H.P."/>
            <person name="Kyrpides N.C."/>
        </authorList>
    </citation>
    <scope>NUCLEOTIDE SEQUENCE [LARGE SCALE GENOMIC DNA]</scope>
    <source>
        <strain evidence="4">ATCC 51767 / DSM 10542 / NCFB 3025 / ST-74</strain>
    </source>
</reference>
<dbReference type="Proteomes" id="UP000000322">
    <property type="component" value="Chromosome"/>
</dbReference>
<proteinExistence type="predicted"/>
<dbReference type="AlphaFoldDB" id="D1BE91"/>
<dbReference type="RefSeq" id="WP_012866238.1">
    <property type="nucleotide sequence ID" value="NC_013521.1"/>
</dbReference>
<feature type="transmembrane region" description="Helical" evidence="1">
    <location>
        <begin position="103"/>
        <end position="124"/>
    </location>
</feature>
<feature type="transmembrane region" description="Helical" evidence="1">
    <location>
        <begin position="226"/>
        <end position="248"/>
    </location>
</feature>
<organism evidence="3 4">
    <name type="scientific">Sanguibacter keddieii (strain ATCC 51767 / DSM 10542 / NCFB 3025 / ST-74)</name>
    <dbReference type="NCBI Taxonomy" id="446469"/>
    <lineage>
        <taxon>Bacteria</taxon>
        <taxon>Bacillati</taxon>
        <taxon>Actinomycetota</taxon>
        <taxon>Actinomycetes</taxon>
        <taxon>Micrococcales</taxon>
        <taxon>Sanguibacteraceae</taxon>
        <taxon>Sanguibacter</taxon>
    </lineage>
</organism>
<keyword evidence="4" id="KW-1185">Reference proteome</keyword>
<evidence type="ECO:0000256" key="1">
    <source>
        <dbReference type="SAM" id="Phobius"/>
    </source>
</evidence>
<evidence type="ECO:0008006" key="5">
    <source>
        <dbReference type="Google" id="ProtNLM"/>
    </source>
</evidence>
<sequence>MTFVHPAAVLPLMRGPLVPAALVAGALAPDVPYFLRALRIPVSAQSWWEPFLNATTTHSWPGLVTVALPLALVLYLALASCGRPARWALPTASVGRGTRDGRGDLWVVWVVVSLALGVLTHVLWDSFTHSDGWVVTHVDALRTEAVGSLTWARLLQHLSTAVGLVALVVYAWRHRQSWLVTADPTRRTRSVRVLTVVAVAAAVGAGTLVLLQRDGDGGLEHLLSDAVIGAGLGAGGAVAILTVLWWSVRPDRVRTG</sequence>
<feature type="chain" id="PRO_5003021431" description="DUF4184 domain-containing protein" evidence="2">
    <location>
        <begin position="21"/>
        <end position="256"/>
    </location>
</feature>
<keyword evidence="1" id="KW-0812">Transmembrane</keyword>
<feature type="signal peptide" evidence="2">
    <location>
        <begin position="1"/>
        <end position="20"/>
    </location>
</feature>
<evidence type="ECO:0000256" key="2">
    <source>
        <dbReference type="SAM" id="SignalP"/>
    </source>
</evidence>
<feature type="transmembrane region" description="Helical" evidence="1">
    <location>
        <begin position="193"/>
        <end position="211"/>
    </location>
</feature>
<dbReference type="Pfam" id="PF13803">
    <property type="entry name" value="DUF4184"/>
    <property type="match status" value="1"/>
</dbReference>
<gene>
    <name evidence="3" type="ordered locus">Sked_12270</name>
</gene>
<dbReference type="HOGENOM" id="CLU_063873_1_0_11"/>
<dbReference type="KEGG" id="ske:Sked_12270"/>
<evidence type="ECO:0000313" key="4">
    <source>
        <dbReference type="Proteomes" id="UP000000322"/>
    </source>
</evidence>
<feature type="transmembrane region" description="Helical" evidence="1">
    <location>
        <begin position="154"/>
        <end position="172"/>
    </location>
</feature>
<protein>
    <recommendedName>
        <fullName evidence="5">DUF4184 domain-containing protein</fullName>
    </recommendedName>
</protein>
<dbReference type="STRING" id="446469.Sked_12270"/>
<dbReference type="EMBL" id="CP001819">
    <property type="protein sequence ID" value="ACZ21169.1"/>
    <property type="molecule type" value="Genomic_DNA"/>
</dbReference>
<keyword evidence="2" id="KW-0732">Signal</keyword>
<name>D1BE91_SANKS</name>
<dbReference type="InterPro" id="IPR025238">
    <property type="entry name" value="DUF4184"/>
</dbReference>
<feature type="transmembrane region" description="Helical" evidence="1">
    <location>
        <begin position="61"/>
        <end position="82"/>
    </location>
</feature>
<dbReference type="eggNOG" id="ENOG5031KBJ">
    <property type="taxonomic scope" value="Bacteria"/>
</dbReference>